<dbReference type="SUPFAM" id="SSF53756">
    <property type="entry name" value="UDP-Glycosyltransferase/glycogen phosphorylase"/>
    <property type="match status" value="1"/>
</dbReference>
<name>A0ABV1JCZ6_9ACTN</name>
<dbReference type="Proteomes" id="UP001487305">
    <property type="component" value="Unassembled WGS sequence"/>
</dbReference>
<dbReference type="PANTHER" id="PTHR45947:SF3">
    <property type="entry name" value="SULFOQUINOVOSYL TRANSFERASE SQD2"/>
    <property type="match status" value="1"/>
</dbReference>
<accession>A0ABV1JCZ6</accession>
<dbReference type="RefSeq" id="WP_349227429.1">
    <property type="nucleotide sequence ID" value="NZ_JBBNOP010000006.1"/>
</dbReference>
<evidence type="ECO:0000259" key="1">
    <source>
        <dbReference type="Pfam" id="PF00534"/>
    </source>
</evidence>
<feature type="domain" description="Glycosyl transferase family 1" evidence="1">
    <location>
        <begin position="251"/>
        <end position="420"/>
    </location>
</feature>
<sequence>MLSTQPTLLANDKNQTARFDTIVVLSHECPFVSGQPSAESYLEREMQVLAEHADRVIVFAHEGWFDGWPIKAGLPENVSAFGISDCATIPSESFAGRLKRLGCLAKHLGAVWSERRRITSRETLFAATSFLQLGDMKAQRMLEVIAEQKIVFSGRVLLYSYWFNEPILAMQSLARCIEKQSGMRPVCISRAHGYDCYDYRSPCGYNAFKRWMAEKLDAVLVCSQNGANYLKERDPEVSGAYRVGRLGTADTQPQDPSRKGDAFSIVCCSRAVSLKRVDRVIDALLVLEERGHRLRFTFIGDGDQLGVLKEKAALLKKTEVDIKGALPNEKVFDYYSSTFTDLFVNASEYEGIPLSIMEALSFGIPVVATNVGGVSEIIHDGVCGKLIDRDFTDEDLADAIEAFVAMDEKKVEAMRAAARRNWEQSYRLKTNAEEMLRLAYALSSASDSKRRDAQGIV</sequence>
<gene>
    <name evidence="2" type="ORF">AAA083_08200</name>
</gene>
<dbReference type="EMBL" id="JBBNOP010000006">
    <property type="protein sequence ID" value="MEQ3362956.1"/>
    <property type="molecule type" value="Genomic_DNA"/>
</dbReference>
<keyword evidence="3" id="KW-1185">Reference proteome</keyword>
<keyword evidence="2" id="KW-0808">Transferase</keyword>
<evidence type="ECO:0000313" key="2">
    <source>
        <dbReference type="EMBL" id="MEQ3362956.1"/>
    </source>
</evidence>
<dbReference type="PANTHER" id="PTHR45947">
    <property type="entry name" value="SULFOQUINOVOSYL TRANSFERASE SQD2"/>
    <property type="match status" value="1"/>
</dbReference>
<keyword evidence="2" id="KW-0328">Glycosyltransferase</keyword>
<dbReference type="EC" id="2.4.-.-" evidence="2"/>
<proteinExistence type="predicted"/>
<dbReference type="InterPro" id="IPR001296">
    <property type="entry name" value="Glyco_trans_1"/>
</dbReference>
<evidence type="ECO:0000313" key="3">
    <source>
        <dbReference type="Proteomes" id="UP001487305"/>
    </source>
</evidence>
<organism evidence="2 3">
    <name type="scientific">Raoultibacter massiliensis</name>
    <dbReference type="NCBI Taxonomy" id="1852371"/>
    <lineage>
        <taxon>Bacteria</taxon>
        <taxon>Bacillati</taxon>
        <taxon>Actinomycetota</taxon>
        <taxon>Coriobacteriia</taxon>
        <taxon>Eggerthellales</taxon>
        <taxon>Eggerthellaceae</taxon>
        <taxon>Raoultibacter</taxon>
    </lineage>
</organism>
<dbReference type="GO" id="GO:0016757">
    <property type="term" value="F:glycosyltransferase activity"/>
    <property type="evidence" value="ECO:0007669"/>
    <property type="project" value="UniProtKB-KW"/>
</dbReference>
<comment type="caution">
    <text evidence="2">The sequence shown here is derived from an EMBL/GenBank/DDBJ whole genome shotgun (WGS) entry which is preliminary data.</text>
</comment>
<reference evidence="2 3" key="1">
    <citation type="submission" date="2024-04" db="EMBL/GenBank/DDBJ databases">
        <title>Human intestinal bacterial collection.</title>
        <authorList>
            <person name="Pauvert C."/>
            <person name="Hitch T.C.A."/>
            <person name="Clavel T."/>
        </authorList>
    </citation>
    <scope>NUCLEOTIDE SEQUENCE [LARGE SCALE GENOMIC DNA]</scope>
    <source>
        <strain evidence="2 3">CLA-KB-H42</strain>
    </source>
</reference>
<protein>
    <submittedName>
        <fullName evidence="2">Glycosyltransferase</fullName>
        <ecNumber evidence="2">2.4.-.-</ecNumber>
    </submittedName>
</protein>
<dbReference type="Gene3D" id="3.40.50.2000">
    <property type="entry name" value="Glycogen Phosphorylase B"/>
    <property type="match status" value="2"/>
</dbReference>
<dbReference type="Pfam" id="PF00534">
    <property type="entry name" value="Glycos_transf_1"/>
    <property type="match status" value="1"/>
</dbReference>
<dbReference type="InterPro" id="IPR050194">
    <property type="entry name" value="Glycosyltransferase_grp1"/>
</dbReference>